<gene>
    <name evidence="2" type="ORF">B6N60_00145</name>
</gene>
<keyword evidence="3" id="KW-1185">Reference proteome</keyword>
<dbReference type="KEGG" id="rsin:B6N60_00145"/>
<evidence type="ECO:0000313" key="3">
    <source>
        <dbReference type="Proteomes" id="UP000683511"/>
    </source>
</evidence>
<proteinExistence type="predicted"/>
<evidence type="ECO:0000313" key="2">
    <source>
        <dbReference type="EMBL" id="QXE21471.1"/>
    </source>
</evidence>
<feature type="compositionally biased region" description="Polar residues" evidence="1">
    <location>
        <begin position="406"/>
        <end position="416"/>
    </location>
</feature>
<feature type="region of interest" description="Disordered" evidence="1">
    <location>
        <begin position="389"/>
        <end position="430"/>
    </location>
</feature>
<dbReference type="RefSeq" id="WP_190604810.1">
    <property type="nucleotide sequence ID" value="NZ_CP021056.1"/>
</dbReference>
<protein>
    <submittedName>
        <fullName evidence="2">Uncharacterized protein</fullName>
    </submittedName>
</protein>
<organism evidence="2 3">
    <name type="scientific">Richelia sinica FACHB-800</name>
    <dbReference type="NCBI Taxonomy" id="1357546"/>
    <lineage>
        <taxon>Bacteria</taxon>
        <taxon>Bacillati</taxon>
        <taxon>Cyanobacteriota</taxon>
        <taxon>Cyanophyceae</taxon>
        <taxon>Nostocales</taxon>
        <taxon>Nostocaceae</taxon>
        <taxon>Richelia</taxon>
    </lineage>
</organism>
<accession>A0A975T3C3</accession>
<dbReference type="EMBL" id="CP021056">
    <property type="protein sequence ID" value="QXE21471.1"/>
    <property type="molecule type" value="Genomic_DNA"/>
</dbReference>
<evidence type="ECO:0000256" key="1">
    <source>
        <dbReference type="SAM" id="MobiDB-lite"/>
    </source>
</evidence>
<dbReference type="AlphaFoldDB" id="A0A975T3C3"/>
<sequence length="486" mass="54930">MSSGSSSRYQSKLFNFVYQQSRRLTQQWESGFRNLQVAAKWSVEALLYPLYKILQPDESVGKGLKSSTAATKPQLQLEAPATDTPIQNILEVVEHLPSPAVVETSSPSHNPLTVLGSWWSKITRKQPQIDSQLTHSLPTEDSLQHHIPKVQGIASQLENRHLVLVTTDNRILDVLTPQQQHKLADRINSEITEYKYSLQLIAEAKQQELLPKIDNILNKLTGQNQENQTALPSSSAIEDSSPLSFFKFGRILAFFDTVVANLESQALVPVQNQGQGIIKTAQTQLNIFLYGKEYVEARGEITVNSDKVEHQQLNISELIAAAINYFFGDRDRKRIQTEVKNLQSSFTPVPGKRQILPDNHQFVAENIEDPWLSWDDLFGEVTENAIEREVDNSPNVSDEEFLQEPSAATSNPSINDKQLEGSKKMQVGEQSGFEAKPDWIEISATLLGYEKHPLEQILAWLDRAMLWVEAMLRNIFYFFKGLMGFN</sequence>
<reference evidence="2" key="1">
    <citation type="submission" date="2017-04" db="EMBL/GenBank/DDBJ databases">
        <title>Genome deletions in a multicellular cyanobacterial endosymbiont for morphological adaptation in marine diatoms.</title>
        <authorList>
            <person name="Wang Y."/>
            <person name="Gao H."/>
            <person name="Li R."/>
            <person name="Xu X."/>
        </authorList>
    </citation>
    <scope>NUCLEOTIDE SEQUENCE</scope>
    <source>
        <strain evidence="2">FACHB 800</strain>
    </source>
</reference>
<dbReference type="Proteomes" id="UP000683511">
    <property type="component" value="Chromosome"/>
</dbReference>
<name>A0A975T3C3_9NOST</name>